<dbReference type="Proteomes" id="UP001159428">
    <property type="component" value="Unassembled WGS sequence"/>
</dbReference>
<feature type="non-terminal residue" evidence="2">
    <location>
        <position position="1"/>
    </location>
</feature>
<organism evidence="2 3">
    <name type="scientific">Pocillopora meandrina</name>
    <dbReference type="NCBI Taxonomy" id="46732"/>
    <lineage>
        <taxon>Eukaryota</taxon>
        <taxon>Metazoa</taxon>
        <taxon>Cnidaria</taxon>
        <taxon>Anthozoa</taxon>
        <taxon>Hexacorallia</taxon>
        <taxon>Scleractinia</taxon>
        <taxon>Astrocoeniina</taxon>
        <taxon>Pocilloporidae</taxon>
        <taxon>Pocillopora</taxon>
    </lineage>
</organism>
<evidence type="ECO:0000256" key="1">
    <source>
        <dbReference type="SAM" id="Phobius"/>
    </source>
</evidence>
<dbReference type="AlphaFoldDB" id="A0AAU9VWX5"/>
<keyword evidence="1" id="KW-0812">Transmembrane</keyword>
<name>A0AAU9VWX5_9CNID</name>
<feature type="transmembrane region" description="Helical" evidence="1">
    <location>
        <begin position="54"/>
        <end position="73"/>
    </location>
</feature>
<dbReference type="EMBL" id="CALNXJ010000006">
    <property type="protein sequence ID" value="CAH3041536.1"/>
    <property type="molecule type" value="Genomic_DNA"/>
</dbReference>
<keyword evidence="3" id="KW-1185">Reference proteome</keyword>
<proteinExistence type="predicted"/>
<comment type="caution">
    <text evidence="2">The sequence shown here is derived from an EMBL/GenBank/DDBJ whole genome shotgun (WGS) entry which is preliminary data.</text>
</comment>
<gene>
    <name evidence="2" type="ORF">PMEA_00029259</name>
</gene>
<accession>A0AAU9VWX5</accession>
<evidence type="ECO:0000313" key="2">
    <source>
        <dbReference type="EMBL" id="CAH3041536.1"/>
    </source>
</evidence>
<keyword evidence="1" id="KW-1133">Transmembrane helix</keyword>
<protein>
    <submittedName>
        <fullName evidence="2">Uncharacterized protein</fullName>
    </submittedName>
</protein>
<reference evidence="2 3" key="1">
    <citation type="submission" date="2022-05" db="EMBL/GenBank/DDBJ databases">
        <authorList>
            <consortium name="Genoscope - CEA"/>
            <person name="William W."/>
        </authorList>
    </citation>
    <scope>NUCLEOTIDE SEQUENCE [LARGE SCALE GENOMIC DNA]</scope>
</reference>
<sequence length="100" mass="11210">LLDQRNIPTKALGTSLAKKLMPHHTTSLIPTATSIKLLHPKVPLMLKMKRQKSLMITHEVTNIVFLLSIVVFVQNLCDTQGPEGSICMIYSKHCIESQDM</sequence>
<evidence type="ECO:0000313" key="3">
    <source>
        <dbReference type="Proteomes" id="UP001159428"/>
    </source>
</evidence>
<keyword evidence="1" id="KW-0472">Membrane</keyword>